<reference evidence="4" key="1">
    <citation type="submission" date="2015-04" db="EMBL/GenBank/DDBJ databases">
        <authorList>
            <person name="Mushtaq Mamoona"/>
        </authorList>
    </citation>
    <scope>NUCLEOTIDE SEQUENCE [LARGE SCALE GENOMIC DNA]</scope>
    <source>
        <strain evidence="4">AN4859/03</strain>
    </source>
</reference>
<evidence type="ECO:0008006" key="5">
    <source>
        <dbReference type="Google" id="ProtNLM"/>
    </source>
</evidence>
<gene>
    <name evidence="3" type="ORF">BRSU_2793</name>
</gene>
<dbReference type="AlphaFoldDB" id="A0A0G4KBK0"/>
<dbReference type="PANTHER" id="PTHR43531">
    <property type="entry name" value="PROTEIN ICFG"/>
    <property type="match status" value="1"/>
</dbReference>
<dbReference type="Gene3D" id="1.10.287.950">
    <property type="entry name" value="Methyl-accepting chemotaxis protein"/>
    <property type="match status" value="1"/>
</dbReference>
<organism evidence="3 4">
    <name type="scientific">Brachyspira suanatina</name>
    <dbReference type="NCBI Taxonomy" id="381802"/>
    <lineage>
        <taxon>Bacteria</taxon>
        <taxon>Pseudomonadati</taxon>
        <taxon>Spirochaetota</taxon>
        <taxon>Spirochaetia</taxon>
        <taxon>Brachyspirales</taxon>
        <taxon>Brachyspiraceae</taxon>
        <taxon>Brachyspira</taxon>
    </lineage>
</organism>
<keyword evidence="4" id="KW-1185">Reference proteome</keyword>
<evidence type="ECO:0000313" key="4">
    <source>
        <dbReference type="Proteomes" id="UP000043763"/>
    </source>
</evidence>
<dbReference type="SUPFAM" id="SSF58104">
    <property type="entry name" value="Methyl-accepting chemotaxis protein (MCP) signaling domain"/>
    <property type="match status" value="1"/>
</dbReference>
<keyword evidence="1" id="KW-0145">Chemotaxis</keyword>
<dbReference type="InterPro" id="IPR051310">
    <property type="entry name" value="MCP_chemotaxis"/>
</dbReference>
<sequence>MQEISTTAVEQQTGVDQVNIAVSKIDGITQQNAALVDETTNYARELLEQSENLKSIMTFFKMD</sequence>
<dbReference type="GO" id="GO:0006935">
    <property type="term" value="P:chemotaxis"/>
    <property type="evidence" value="ECO:0007669"/>
    <property type="project" value="UniProtKB-KW"/>
</dbReference>
<name>A0A0G4KBK0_9SPIR</name>
<evidence type="ECO:0000256" key="2">
    <source>
        <dbReference type="ARBA" id="ARBA00029447"/>
    </source>
</evidence>
<proteinExistence type="inferred from homology"/>
<evidence type="ECO:0000256" key="1">
    <source>
        <dbReference type="ARBA" id="ARBA00022500"/>
    </source>
</evidence>
<dbReference type="EMBL" id="CVLB01000003">
    <property type="protein sequence ID" value="CRF35647.1"/>
    <property type="molecule type" value="Genomic_DNA"/>
</dbReference>
<dbReference type="PANTHER" id="PTHR43531:SF11">
    <property type="entry name" value="METHYL-ACCEPTING CHEMOTAXIS PROTEIN 3"/>
    <property type="match status" value="1"/>
</dbReference>
<evidence type="ECO:0000313" key="3">
    <source>
        <dbReference type="EMBL" id="CRF35647.1"/>
    </source>
</evidence>
<protein>
    <recommendedName>
        <fullName evidence="5">Methyl-accepting chemotaxis protein</fullName>
    </recommendedName>
</protein>
<dbReference type="Proteomes" id="UP000043763">
    <property type="component" value="Unassembled WGS sequence"/>
</dbReference>
<comment type="similarity">
    <text evidence="2">Belongs to the methyl-accepting chemotaxis (MCP) protein family.</text>
</comment>
<accession>A0A0G4KBK0</accession>